<proteinExistence type="inferred from homology"/>
<reference evidence="7" key="1">
    <citation type="journal article" date="2013" name="Genome Announc.">
        <title>Draft genome sequence of the ascomycete Phaeoacremonium aleophilum strain UCR-PA7, a causal agent of the esca disease complex in grapevines.</title>
        <authorList>
            <person name="Blanco-Ulate B."/>
            <person name="Rolshausen P."/>
            <person name="Cantu D."/>
        </authorList>
    </citation>
    <scope>NUCLEOTIDE SEQUENCE [LARGE SCALE GENOMIC DNA]</scope>
    <source>
        <strain evidence="7">UCR-PA7</strain>
    </source>
</reference>
<evidence type="ECO:0000259" key="4">
    <source>
        <dbReference type="Pfam" id="PF05378"/>
    </source>
</evidence>
<sequence length="1321" mass="142428">MGSLDAPRTAGIQIAIDRGGTFTDVHAIVPGKEDDIVLKLLSVDPQNYPDAPTEGIRRVLERALDKPVPRGQPIDVSAVSSIRMGTTVATNALLERKGERSALLITKGFRDLLVIGNQARPDIFDLTVSKPGVLYEKVIEIDERVTLEGFTEDPERKVVDASSDPNLIVGLSKEVVRIMQKPDLADVRKKIQSLYDEGFRSLSVCFMHSYTYPDHELAVAKIAEEMGMSVSISSLLQPMIKMVPRGQSATADAYLTPLIQKYLAGFRKGFIGQLEDSSSTRCDFMQSDGGLVNFRKFSGLRAILSGPAGGVVGYAQTSYDKESAKPIIGFDMGGTSTDVSRYAGSYEHIFETTTAGIALQTPQLDINTVAAGGGSRLFWSNGLFKVGPESAGAHPGPACYRKGGPLTVTDANLFLGRLVPEYFPQIFGEHENEPLDVLVTRKHFEKLTADVNADLPTGTSKLTSEEVALGFLRVANESMCRPIRTLTEARGHDAAHHDLAVFGGAGGQHACSIASALGISRVILHRFSSILSAYGMALADIVADVQAPLACVFDDENLPSIKSTASELRDKAERELKSQGLDEDTIVEYELYLHMHYGGSDTLIMISQQGDDWDFAARFIERHKQEFGFTMPREVYVGDVRIRAVGKSRAGSNVTVPAQEMNTTALSAASEKAVQMVKDVYFEGMGWQKTPVYLLNSLHSGNQVMGPAMIIDDTQTILITPNATATALKQHVVIDMDSSASGNGLASGPVLDPVQLSVFGHRFMGIAEQMGRTLQKTSVSTNIKERLDFSCALFSEDGRLVANAPHVPVHLGSMQYAVLWQHEHWKGNLKEGDVLVSNHPICGGTHLPDITVITPFFSNGKIVFYVASRGHHADIGGISAGSLPPNSTELWQEGATIQAVKLVEEGVFNEDAMRRHLLEKPAQYPGCSGARNLSDNLADLRAQTGANQKGINLIGQLVGEYGLETVLFYMKAIQQNAELAVRRLLKETYVKFDGQPLEATEYMDDGSPIHLKITINGENGTADFDFTGTGPEVYGSTNAPTSVTYSAIIYVLRCLVKEDIPLNQGCLTPINVIMPPRTLLSPSAEAAVVGGNCVTSQRVTDVILRCFDSCAASQGCLNNLTFGKSSKLDADGKYTPGYGYYETLAGGAGAGPGWDGTDGVHVHMTNTRITDAEIFERRYPCLVREFSLRHGSGGDGHYKGGEGCIRDIEFREHLSAAILSDRRVHAPYGMHGGKPGAVGVNLFIKKLPNGEDRVINLGPKNSIVARPGDRMVIMTPGGGGWGERGAREAANPSDELAAGKGVPYIVGGGSVASIQAMQNSN</sequence>
<feature type="domain" description="Acetophenone carboxylase-like C-terminal" evidence="5">
    <location>
        <begin position="560"/>
        <end position="736"/>
    </location>
</feature>
<dbReference type="KEGG" id="tmn:UCRPA7_7004"/>
<feature type="domain" description="Hydantoinase/oxoprolinase N-terminal" evidence="4">
    <location>
        <begin position="14"/>
        <end position="227"/>
    </location>
</feature>
<dbReference type="Pfam" id="PF02538">
    <property type="entry name" value="Hydantoinase_B"/>
    <property type="match status" value="1"/>
</dbReference>
<name>R8BDL1_PHAM7</name>
<organism evidence="6 7">
    <name type="scientific">Phaeoacremonium minimum (strain UCR-PA7)</name>
    <name type="common">Esca disease fungus</name>
    <name type="synonym">Togninia minima</name>
    <dbReference type="NCBI Taxonomy" id="1286976"/>
    <lineage>
        <taxon>Eukaryota</taxon>
        <taxon>Fungi</taxon>
        <taxon>Dikarya</taxon>
        <taxon>Ascomycota</taxon>
        <taxon>Pezizomycotina</taxon>
        <taxon>Sordariomycetes</taxon>
        <taxon>Sordariomycetidae</taxon>
        <taxon>Togniniales</taxon>
        <taxon>Togniniaceae</taxon>
        <taxon>Phaeoacremonium</taxon>
    </lineage>
</organism>
<evidence type="ECO:0000256" key="1">
    <source>
        <dbReference type="ARBA" id="ARBA00010403"/>
    </source>
</evidence>
<dbReference type="RefSeq" id="XP_007917730.1">
    <property type="nucleotide sequence ID" value="XM_007919539.1"/>
</dbReference>
<dbReference type="EMBL" id="KB933264">
    <property type="protein sequence ID" value="EON97388.1"/>
    <property type="molecule type" value="Genomic_DNA"/>
</dbReference>
<dbReference type="eggNOG" id="KOG1939">
    <property type="taxonomic scope" value="Eukaryota"/>
</dbReference>
<dbReference type="Pfam" id="PF19278">
    <property type="entry name" value="Hydant_A_C"/>
    <property type="match status" value="1"/>
</dbReference>
<dbReference type="InterPro" id="IPR045079">
    <property type="entry name" value="Oxoprolinase-like"/>
</dbReference>
<dbReference type="GO" id="GO:0006749">
    <property type="term" value="P:glutathione metabolic process"/>
    <property type="evidence" value="ECO:0007669"/>
    <property type="project" value="TreeGrafter"/>
</dbReference>
<dbReference type="HOGENOM" id="CLU_002157_0_1_1"/>
<dbReference type="Pfam" id="PF05378">
    <property type="entry name" value="Hydant_A_N"/>
    <property type="match status" value="1"/>
</dbReference>
<gene>
    <name evidence="6" type="ORF">UCRPA7_7004</name>
</gene>
<comment type="similarity">
    <text evidence="1">Belongs to the oxoprolinase family.</text>
</comment>
<dbReference type="InterPro" id="IPR002821">
    <property type="entry name" value="Hydantoinase_A"/>
</dbReference>
<evidence type="ECO:0000259" key="3">
    <source>
        <dbReference type="Pfam" id="PF02538"/>
    </source>
</evidence>
<dbReference type="PANTHER" id="PTHR11365">
    <property type="entry name" value="5-OXOPROLINASE RELATED"/>
    <property type="match status" value="1"/>
</dbReference>
<dbReference type="GO" id="GO:0017168">
    <property type="term" value="F:5-oxoprolinase (ATP-hydrolyzing) activity"/>
    <property type="evidence" value="ECO:0007669"/>
    <property type="project" value="TreeGrafter"/>
</dbReference>
<evidence type="ECO:0000313" key="7">
    <source>
        <dbReference type="Proteomes" id="UP000014074"/>
    </source>
</evidence>
<feature type="domain" description="Hydantoinase B/oxoprolinase" evidence="3">
    <location>
        <begin position="752"/>
        <end position="1283"/>
    </location>
</feature>
<dbReference type="GeneID" id="19327721"/>
<feature type="domain" description="Hydantoinase A/oxoprolinase" evidence="2">
    <location>
        <begin position="245"/>
        <end position="544"/>
    </location>
</feature>
<protein>
    <submittedName>
        <fullName evidence="6">Putative 5-oxoprolinase protein</fullName>
    </submittedName>
</protein>
<evidence type="ECO:0000259" key="5">
    <source>
        <dbReference type="Pfam" id="PF19278"/>
    </source>
</evidence>
<accession>R8BDL1</accession>
<keyword evidence="7" id="KW-1185">Reference proteome</keyword>
<dbReference type="GO" id="GO:0005829">
    <property type="term" value="C:cytosol"/>
    <property type="evidence" value="ECO:0007669"/>
    <property type="project" value="TreeGrafter"/>
</dbReference>
<dbReference type="Pfam" id="PF01968">
    <property type="entry name" value="Hydantoinase_A"/>
    <property type="match status" value="1"/>
</dbReference>
<dbReference type="InterPro" id="IPR003692">
    <property type="entry name" value="Hydantoinase_B"/>
</dbReference>
<dbReference type="Proteomes" id="UP000014074">
    <property type="component" value="Unassembled WGS sequence"/>
</dbReference>
<dbReference type="PANTHER" id="PTHR11365:SF2">
    <property type="entry name" value="5-OXOPROLINASE"/>
    <property type="match status" value="1"/>
</dbReference>
<evidence type="ECO:0000259" key="2">
    <source>
        <dbReference type="Pfam" id="PF01968"/>
    </source>
</evidence>
<dbReference type="OrthoDB" id="3643at2759"/>
<evidence type="ECO:0000313" key="6">
    <source>
        <dbReference type="EMBL" id="EON97388.1"/>
    </source>
</evidence>
<dbReference type="InterPro" id="IPR008040">
    <property type="entry name" value="Hydant_A_N"/>
</dbReference>
<dbReference type="InterPro" id="IPR049517">
    <property type="entry name" value="ACX-like_C"/>
</dbReference>